<sequence>MGRGFRVYAQEYRTGNAALRAVRIPDGTKPMALTLLGIYDRLGAGYDEFAAAVERNDVPAATEARRRLLALKVRRDRAARALGLQVCAPE</sequence>
<gene>
    <name evidence="1" type="ORF">DSM112329_02907</name>
</gene>
<name>A0AAU7AWE3_9ACTN</name>
<protein>
    <submittedName>
        <fullName evidence="1">Uncharacterized protein</fullName>
    </submittedName>
</protein>
<organism evidence="1">
    <name type="scientific">Paraconexibacter sp. AEG42_29</name>
    <dbReference type="NCBI Taxonomy" id="2997339"/>
    <lineage>
        <taxon>Bacteria</taxon>
        <taxon>Bacillati</taxon>
        <taxon>Actinomycetota</taxon>
        <taxon>Thermoleophilia</taxon>
        <taxon>Solirubrobacterales</taxon>
        <taxon>Paraconexibacteraceae</taxon>
        <taxon>Paraconexibacter</taxon>
    </lineage>
</organism>
<proteinExistence type="predicted"/>
<reference evidence="1" key="1">
    <citation type="submission" date="2022-12" db="EMBL/GenBank/DDBJ databases">
        <title>Paraconexibacter alkalitolerans sp. nov. and Baekduia alba sp. nov., isolated from soil and emended description of the genera Paraconexibacter (Chun et al., 2020) and Baekduia (An et al., 2020).</title>
        <authorList>
            <person name="Vieira S."/>
            <person name="Huber K.J."/>
            <person name="Geppert A."/>
            <person name="Wolf J."/>
            <person name="Neumann-Schaal M."/>
            <person name="Muesken M."/>
            <person name="Overmann J."/>
        </authorList>
    </citation>
    <scope>NUCLEOTIDE SEQUENCE</scope>
    <source>
        <strain evidence="1">AEG42_29</strain>
    </source>
</reference>
<dbReference type="EMBL" id="CP114014">
    <property type="protein sequence ID" value="XAY06046.1"/>
    <property type="molecule type" value="Genomic_DNA"/>
</dbReference>
<accession>A0AAU7AWE3</accession>
<evidence type="ECO:0000313" key="1">
    <source>
        <dbReference type="EMBL" id="XAY06046.1"/>
    </source>
</evidence>
<dbReference type="AlphaFoldDB" id="A0AAU7AWE3"/>
<dbReference type="KEGG" id="parq:DSM112329_02907"/>